<gene>
    <name evidence="1" type="ORF">BT67DRAFT_252868</name>
</gene>
<name>A0AAN6Z8N5_9PEZI</name>
<organism evidence="1 2">
    <name type="scientific">Trichocladium antarcticum</name>
    <dbReference type="NCBI Taxonomy" id="1450529"/>
    <lineage>
        <taxon>Eukaryota</taxon>
        <taxon>Fungi</taxon>
        <taxon>Dikarya</taxon>
        <taxon>Ascomycota</taxon>
        <taxon>Pezizomycotina</taxon>
        <taxon>Sordariomycetes</taxon>
        <taxon>Sordariomycetidae</taxon>
        <taxon>Sordariales</taxon>
        <taxon>Chaetomiaceae</taxon>
        <taxon>Trichocladium</taxon>
    </lineage>
</organism>
<proteinExistence type="predicted"/>
<reference evidence="1" key="2">
    <citation type="submission" date="2023-05" db="EMBL/GenBank/DDBJ databases">
        <authorList>
            <consortium name="Lawrence Berkeley National Laboratory"/>
            <person name="Steindorff A."/>
            <person name="Hensen N."/>
            <person name="Bonometti L."/>
            <person name="Westerberg I."/>
            <person name="Brannstrom I.O."/>
            <person name="Guillou S."/>
            <person name="Cros-Aarteil S."/>
            <person name="Calhoun S."/>
            <person name="Haridas S."/>
            <person name="Kuo A."/>
            <person name="Mondo S."/>
            <person name="Pangilinan J."/>
            <person name="Riley R."/>
            <person name="Labutti K."/>
            <person name="Andreopoulos B."/>
            <person name="Lipzen A."/>
            <person name="Chen C."/>
            <person name="Yanf M."/>
            <person name="Daum C."/>
            <person name="Ng V."/>
            <person name="Clum A."/>
            <person name="Ohm R."/>
            <person name="Martin F."/>
            <person name="Silar P."/>
            <person name="Natvig D."/>
            <person name="Lalanne C."/>
            <person name="Gautier V."/>
            <person name="Ament-Velasquez S.L."/>
            <person name="Kruys A."/>
            <person name="Hutchinson M.I."/>
            <person name="Powell A.J."/>
            <person name="Barry K."/>
            <person name="Miller A.N."/>
            <person name="Grigoriev I.V."/>
            <person name="Debuchy R."/>
            <person name="Gladieux P."/>
            <person name="Thoren M.H."/>
            <person name="Johannesson H."/>
        </authorList>
    </citation>
    <scope>NUCLEOTIDE SEQUENCE</scope>
    <source>
        <strain evidence="1">CBS 123565</strain>
    </source>
</reference>
<protein>
    <submittedName>
        <fullName evidence="1">Uncharacterized protein</fullName>
    </submittedName>
</protein>
<evidence type="ECO:0000313" key="2">
    <source>
        <dbReference type="Proteomes" id="UP001304895"/>
    </source>
</evidence>
<evidence type="ECO:0000313" key="1">
    <source>
        <dbReference type="EMBL" id="KAK4129890.1"/>
    </source>
</evidence>
<reference evidence="1" key="1">
    <citation type="journal article" date="2023" name="Mol. Phylogenet. Evol.">
        <title>Genome-scale phylogeny and comparative genomics of the fungal order Sordariales.</title>
        <authorList>
            <person name="Hensen N."/>
            <person name="Bonometti L."/>
            <person name="Westerberg I."/>
            <person name="Brannstrom I.O."/>
            <person name="Guillou S."/>
            <person name="Cros-Aarteil S."/>
            <person name="Calhoun S."/>
            <person name="Haridas S."/>
            <person name="Kuo A."/>
            <person name="Mondo S."/>
            <person name="Pangilinan J."/>
            <person name="Riley R."/>
            <person name="LaButti K."/>
            <person name="Andreopoulos B."/>
            <person name="Lipzen A."/>
            <person name="Chen C."/>
            <person name="Yan M."/>
            <person name="Daum C."/>
            <person name="Ng V."/>
            <person name="Clum A."/>
            <person name="Steindorff A."/>
            <person name="Ohm R.A."/>
            <person name="Martin F."/>
            <person name="Silar P."/>
            <person name="Natvig D.O."/>
            <person name="Lalanne C."/>
            <person name="Gautier V."/>
            <person name="Ament-Velasquez S.L."/>
            <person name="Kruys A."/>
            <person name="Hutchinson M.I."/>
            <person name="Powell A.J."/>
            <person name="Barry K."/>
            <person name="Miller A.N."/>
            <person name="Grigoriev I.V."/>
            <person name="Debuchy R."/>
            <person name="Gladieux P."/>
            <person name="Hiltunen Thoren M."/>
            <person name="Johannesson H."/>
        </authorList>
    </citation>
    <scope>NUCLEOTIDE SEQUENCE</scope>
    <source>
        <strain evidence="1">CBS 123565</strain>
    </source>
</reference>
<accession>A0AAN6Z8N5</accession>
<dbReference type="EMBL" id="MU853449">
    <property type="protein sequence ID" value="KAK4129890.1"/>
    <property type="molecule type" value="Genomic_DNA"/>
</dbReference>
<sequence length="179" mass="20001">MRTSGCSLLICGTEFGGTGTAPSRRNLIRVCRAIGSRRRLLWKKHLLPGTGILVETRSISISQVRFILLVFTISALNLSIAGWSCIPDSIWQTRDWLSGPNRNPCWQSHIFQFRWNNEVIGNELISNNTTSKGNRALFCCENPWVCTCQKGLFDCQEAGALASGSRRSQSSSPARIQRR</sequence>
<comment type="caution">
    <text evidence="1">The sequence shown here is derived from an EMBL/GenBank/DDBJ whole genome shotgun (WGS) entry which is preliminary data.</text>
</comment>
<dbReference type="Proteomes" id="UP001304895">
    <property type="component" value="Unassembled WGS sequence"/>
</dbReference>
<dbReference type="AlphaFoldDB" id="A0AAN6Z8N5"/>
<keyword evidence="2" id="KW-1185">Reference proteome</keyword>